<proteinExistence type="predicted"/>
<protein>
    <submittedName>
        <fullName evidence="1">Uncharacterized protein</fullName>
    </submittedName>
</protein>
<organism evidence="1 2">
    <name type="scientific">Moheibacter sediminis</name>
    <dbReference type="NCBI Taxonomy" id="1434700"/>
    <lineage>
        <taxon>Bacteria</taxon>
        <taxon>Pseudomonadati</taxon>
        <taxon>Bacteroidota</taxon>
        <taxon>Flavobacteriia</taxon>
        <taxon>Flavobacteriales</taxon>
        <taxon>Weeksellaceae</taxon>
        <taxon>Moheibacter</taxon>
    </lineage>
</organism>
<keyword evidence="2" id="KW-1185">Reference proteome</keyword>
<dbReference type="Proteomes" id="UP000192393">
    <property type="component" value="Unassembled WGS sequence"/>
</dbReference>
<evidence type="ECO:0000313" key="2">
    <source>
        <dbReference type="Proteomes" id="UP000192393"/>
    </source>
</evidence>
<name>A0A1W2D2X3_9FLAO</name>
<sequence length="39" mass="4566">MYLCTPLTEQRIEGNSKEKIIENAGKNKFEKKSKIYFAD</sequence>
<evidence type="ECO:0000313" key="1">
    <source>
        <dbReference type="EMBL" id="SMC91905.1"/>
    </source>
</evidence>
<dbReference type="EMBL" id="FWXS01000015">
    <property type="protein sequence ID" value="SMC91905.1"/>
    <property type="molecule type" value="Genomic_DNA"/>
</dbReference>
<reference evidence="1 2" key="1">
    <citation type="submission" date="2017-04" db="EMBL/GenBank/DDBJ databases">
        <authorList>
            <person name="Afonso C.L."/>
            <person name="Miller P.J."/>
            <person name="Scott M.A."/>
            <person name="Spackman E."/>
            <person name="Goraichik I."/>
            <person name="Dimitrov K.M."/>
            <person name="Suarez D.L."/>
            <person name="Swayne D.E."/>
        </authorList>
    </citation>
    <scope>NUCLEOTIDE SEQUENCE [LARGE SCALE GENOMIC DNA]</scope>
    <source>
        <strain evidence="1 2">CGMCC 1.12708</strain>
    </source>
</reference>
<dbReference type="AlphaFoldDB" id="A0A1W2D2X3"/>
<gene>
    <name evidence="1" type="ORF">SAMN06296427_1157</name>
</gene>
<accession>A0A1W2D2X3</accession>